<keyword evidence="6" id="KW-1185">Reference proteome</keyword>
<feature type="binding site" evidence="3">
    <location>
        <position position="103"/>
    </location>
    <ligand>
        <name>Zn(2+)</name>
        <dbReference type="ChEBI" id="CHEBI:29105"/>
        <label>2</label>
    </ligand>
</feature>
<evidence type="ECO:0000256" key="3">
    <source>
        <dbReference type="PIRSR" id="PIRSR001235-1"/>
    </source>
</evidence>
<comment type="caution">
    <text evidence="5">The sequence shown here is derived from an EMBL/GenBank/DDBJ whole genome shotgun (WGS) entry which is preliminary data.</text>
</comment>
<keyword evidence="3" id="KW-0862">Zinc</keyword>
<feature type="binding site" evidence="3">
    <location>
        <position position="199"/>
    </location>
    <ligand>
        <name>Zn(2+)</name>
        <dbReference type="ChEBI" id="CHEBI:29105"/>
        <label>1</label>
    </ligand>
</feature>
<comment type="similarity">
    <text evidence="1">Belongs to the peptidase M20 family.</text>
</comment>
<dbReference type="PIRSF" id="PIRSF001235">
    <property type="entry name" value="Amidase_carbamoylase"/>
    <property type="match status" value="1"/>
</dbReference>
<reference evidence="5 6" key="1">
    <citation type="submission" date="2020-08" db="EMBL/GenBank/DDBJ databases">
        <title>Genomic Encyclopedia of Type Strains, Phase IV (KMG-IV): sequencing the most valuable type-strain genomes for metagenomic binning, comparative biology and taxonomic classification.</title>
        <authorList>
            <person name="Goeker M."/>
        </authorList>
    </citation>
    <scope>NUCLEOTIDE SEQUENCE [LARGE SCALE GENOMIC DNA]</scope>
    <source>
        <strain evidence="5 6">DSM 11590</strain>
    </source>
</reference>
<feature type="domain" description="Peptidase M20 dimerisation" evidence="4">
    <location>
        <begin position="218"/>
        <end position="316"/>
    </location>
</feature>
<evidence type="ECO:0000313" key="6">
    <source>
        <dbReference type="Proteomes" id="UP000544872"/>
    </source>
</evidence>
<dbReference type="GO" id="GO:0016813">
    <property type="term" value="F:hydrolase activity, acting on carbon-nitrogen (but not peptide) bonds, in linear amidines"/>
    <property type="evidence" value="ECO:0007669"/>
    <property type="project" value="InterPro"/>
</dbReference>
<dbReference type="Proteomes" id="UP000544872">
    <property type="component" value="Unassembled WGS sequence"/>
</dbReference>
<dbReference type="SUPFAM" id="SSF55031">
    <property type="entry name" value="Bacterial exopeptidase dimerisation domain"/>
    <property type="match status" value="1"/>
</dbReference>
<dbReference type="Gene3D" id="3.30.70.360">
    <property type="match status" value="1"/>
</dbReference>
<dbReference type="InterPro" id="IPR036264">
    <property type="entry name" value="Bact_exopeptidase_dim_dom"/>
</dbReference>
<protein>
    <submittedName>
        <fullName evidence="5">N-carbamoyl-L-amino-acid hydrolase</fullName>
        <ecNumber evidence="5">3.5.1.87</ecNumber>
    </submittedName>
</protein>
<accession>A0A7W9ZEI5</accession>
<dbReference type="EMBL" id="JACIIX010000004">
    <property type="protein sequence ID" value="MBB6210006.1"/>
    <property type="molecule type" value="Genomic_DNA"/>
</dbReference>
<evidence type="ECO:0000256" key="2">
    <source>
        <dbReference type="ARBA" id="ARBA00022801"/>
    </source>
</evidence>
<feature type="binding site" evidence="3">
    <location>
        <position position="138"/>
    </location>
    <ligand>
        <name>Zn(2+)</name>
        <dbReference type="ChEBI" id="CHEBI:29105"/>
        <label>2</label>
    </ligand>
</feature>
<dbReference type="Pfam" id="PF07687">
    <property type="entry name" value="M20_dimer"/>
    <property type="match status" value="1"/>
</dbReference>
<dbReference type="InterPro" id="IPR002933">
    <property type="entry name" value="Peptidase_M20"/>
</dbReference>
<comment type="cofactor">
    <cofactor evidence="3">
        <name>Zn(2+)</name>
        <dbReference type="ChEBI" id="CHEBI:29105"/>
    </cofactor>
    <text evidence="3">Binds 2 Zn(2+) ions per subunit.</text>
</comment>
<dbReference type="NCBIfam" id="TIGR01879">
    <property type="entry name" value="hydantase"/>
    <property type="match status" value="1"/>
</dbReference>
<dbReference type="GO" id="GO:0050538">
    <property type="term" value="F:N-carbamoyl-L-amino-acid hydrolase activity"/>
    <property type="evidence" value="ECO:0007669"/>
    <property type="project" value="UniProtKB-EC"/>
</dbReference>
<dbReference type="NCBIfam" id="NF009527">
    <property type="entry name" value="PRK12891.1"/>
    <property type="match status" value="1"/>
</dbReference>
<dbReference type="CDD" id="cd03884">
    <property type="entry name" value="M20_bAS"/>
    <property type="match status" value="1"/>
</dbReference>
<dbReference type="InterPro" id="IPR010158">
    <property type="entry name" value="Amidase_Cbmase"/>
</dbReference>
<dbReference type="GO" id="GO:0046872">
    <property type="term" value="F:metal ion binding"/>
    <property type="evidence" value="ECO:0007669"/>
    <property type="project" value="UniProtKB-KW"/>
</dbReference>
<dbReference type="InterPro" id="IPR011650">
    <property type="entry name" value="Peptidase_M20_dimer"/>
</dbReference>
<feature type="binding site" evidence="3">
    <location>
        <position position="103"/>
    </location>
    <ligand>
        <name>Zn(2+)</name>
        <dbReference type="ChEBI" id="CHEBI:29105"/>
        <label>1</label>
    </ligand>
</feature>
<dbReference type="PANTHER" id="PTHR32494:SF5">
    <property type="entry name" value="ALLANTOATE AMIDOHYDROLASE"/>
    <property type="match status" value="1"/>
</dbReference>
<dbReference type="PANTHER" id="PTHR32494">
    <property type="entry name" value="ALLANTOATE DEIMINASE-RELATED"/>
    <property type="match status" value="1"/>
</dbReference>
<name>A0A7W9ZEI5_NOVIT</name>
<dbReference type="NCBIfam" id="NF006769">
    <property type="entry name" value="PRK09290.1-3"/>
    <property type="match status" value="1"/>
</dbReference>
<keyword evidence="2 5" id="KW-0378">Hydrolase</keyword>
<evidence type="ECO:0000259" key="4">
    <source>
        <dbReference type="Pfam" id="PF07687"/>
    </source>
</evidence>
<dbReference type="RefSeq" id="WP_184262778.1">
    <property type="nucleotide sequence ID" value="NZ_JACIIX010000004.1"/>
</dbReference>
<dbReference type="Gene3D" id="3.40.630.10">
    <property type="entry name" value="Zn peptidases"/>
    <property type="match status" value="1"/>
</dbReference>
<dbReference type="AlphaFoldDB" id="A0A7W9ZEI5"/>
<dbReference type="Pfam" id="PF01546">
    <property type="entry name" value="Peptidase_M20"/>
    <property type="match status" value="1"/>
</dbReference>
<evidence type="ECO:0000256" key="1">
    <source>
        <dbReference type="ARBA" id="ARBA00006153"/>
    </source>
</evidence>
<dbReference type="SUPFAM" id="SSF53187">
    <property type="entry name" value="Zn-dependent exopeptidases"/>
    <property type="match status" value="1"/>
</dbReference>
<gene>
    <name evidence="5" type="ORF">FHS48_001416</name>
</gene>
<feature type="binding site" evidence="3">
    <location>
        <position position="391"/>
    </location>
    <ligand>
        <name>Zn(2+)</name>
        <dbReference type="ChEBI" id="CHEBI:29105"/>
        <label>2</label>
    </ligand>
</feature>
<organism evidence="5 6">
    <name type="scientific">Novispirillum itersonii</name>
    <name type="common">Aquaspirillum itersonii</name>
    <dbReference type="NCBI Taxonomy" id="189"/>
    <lineage>
        <taxon>Bacteria</taxon>
        <taxon>Pseudomonadati</taxon>
        <taxon>Pseudomonadota</taxon>
        <taxon>Alphaproteobacteria</taxon>
        <taxon>Rhodospirillales</taxon>
        <taxon>Novispirillaceae</taxon>
        <taxon>Novispirillum</taxon>
    </lineage>
</organism>
<dbReference type="EC" id="3.5.1.87" evidence="5"/>
<feature type="binding site" evidence="3">
    <location>
        <position position="92"/>
    </location>
    <ligand>
        <name>Zn(2+)</name>
        <dbReference type="ChEBI" id="CHEBI:29105"/>
        <label>1</label>
    </ligand>
</feature>
<keyword evidence="3" id="KW-0479">Metal-binding</keyword>
<sequence length="419" mass="44955">MTDSLNSGLPGSLSINADRLWHTLMEMAKVGPGVAGGSCRLALTDEDKAGRDLFSRWCREAGYTLSVDQVGNLFARRAGQDDSLPPVVMGSHLDTQPTGGRFDGIFGVLAGLEVLRSLDDHGITTRHPLELTVWMNEEGSRFSPPMMGSGVVAGVFTVQEILDQIAQDGARLGDELIRHGYNGSRSATDHPMAAYLEAHIEQGPVLEVENRQIGVVTGAQGQRWFEVTVTGREAHAGPTPMRLRCDALVAAARMVQAIHEIGMTTPGDACTTVGILDVRPHSRNVIPGEVFFTVDLRHPDTATLTAMEAAFRQQITGLAAAAGATVSISEFWNFPTTPFDPVLVSRVRDSATRRGYSHRDIVSGAGHDAVYIARKVPTAMVFIPCEGGISHNEVENISPDQAERGASVLFDVLLATAGH</sequence>
<evidence type="ECO:0000313" key="5">
    <source>
        <dbReference type="EMBL" id="MBB6210006.1"/>
    </source>
</evidence>
<proteinExistence type="inferred from homology"/>
<dbReference type="NCBIfam" id="NF006771">
    <property type="entry name" value="PRK09290.1-5"/>
    <property type="match status" value="1"/>
</dbReference>